<feature type="transmembrane region" description="Helical" evidence="1">
    <location>
        <begin position="12"/>
        <end position="31"/>
    </location>
</feature>
<feature type="transmembrane region" description="Helical" evidence="1">
    <location>
        <begin position="3922"/>
        <end position="3943"/>
    </location>
</feature>
<feature type="transmembrane region" description="Helical" evidence="1">
    <location>
        <begin position="396"/>
        <end position="417"/>
    </location>
</feature>
<feature type="transmembrane region" description="Helical" evidence="1">
    <location>
        <begin position="1880"/>
        <end position="1901"/>
    </location>
</feature>
<feature type="transmembrane region" description="Helical" evidence="1">
    <location>
        <begin position="2624"/>
        <end position="2644"/>
    </location>
</feature>
<feature type="transmembrane region" description="Helical" evidence="1">
    <location>
        <begin position="1244"/>
        <end position="1265"/>
    </location>
</feature>
<feature type="transmembrane region" description="Helical" evidence="1">
    <location>
        <begin position="1535"/>
        <end position="1554"/>
    </location>
</feature>
<feature type="transmembrane region" description="Helical" evidence="1">
    <location>
        <begin position="3815"/>
        <end position="3837"/>
    </location>
</feature>
<evidence type="ECO:0000313" key="2">
    <source>
        <dbReference type="EMBL" id="CAL8149542.1"/>
    </source>
</evidence>
<feature type="transmembrane region" description="Helical" evidence="1">
    <location>
        <begin position="3577"/>
        <end position="3596"/>
    </location>
</feature>
<feature type="transmembrane region" description="Helical" evidence="1">
    <location>
        <begin position="2941"/>
        <end position="2960"/>
    </location>
</feature>
<feature type="transmembrane region" description="Helical" evidence="1">
    <location>
        <begin position="4744"/>
        <end position="4764"/>
    </location>
</feature>
<feature type="transmembrane region" description="Helical" evidence="1">
    <location>
        <begin position="1985"/>
        <end position="2007"/>
    </location>
</feature>
<feature type="transmembrane region" description="Helical" evidence="1">
    <location>
        <begin position="1747"/>
        <end position="1766"/>
    </location>
</feature>
<feature type="transmembrane region" description="Helical" evidence="1">
    <location>
        <begin position="2066"/>
        <end position="2086"/>
    </location>
</feature>
<feature type="transmembrane region" description="Helical" evidence="1">
    <location>
        <begin position="2543"/>
        <end position="2565"/>
    </location>
</feature>
<feature type="transmembrane region" description="Helical" evidence="1">
    <location>
        <begin position="1349"/>
        <end position="1371"/>
    </location>
</feature>
<feature type="transmembrane region" description="Helical" evidence="1">
    <location>
        <begin position="4849"/>
        <end position="4868"/>
    </location>
</feature>
<feature type="transmembrane region" description="Helical" evidence="1">
    <location>
        <begin position="2278"/>
        <end position="2298"/>
    </location>
</feature>
<feature type="transmembrane region" description="Helical" evidence="1">
    <location>
        <begin position="5273"/>
        <end position="5292"/>
    </location>
</feature>
<feature type="transmembrane region" description="Helical" evidence="1">
    <location>
        <begin position="4346"/>
        <end position="4367"/>
    </location>
</feature>
<feature type="transmembrane region" description="Helical" evidence="1">
    <location>
        <begin position="4134"/>
        <end position="4155"/>
    </location>
</feature>
<feature type="transmembrane region" description="Helical" evidence="1">
    <location>
        <begin position="1032"/>
        <end position="1053"/>
    </location>
</feature>
<feature type="transmembrane region" description="Helical" evidence="1">
    <location>
        <begin position="3153"/>
        <end position="3172"/>
    </location>
</feature>
<feature type="transmembrane region" description="Helical" evidence="1">
    <location>
        <begin position="925"/>
        <end position="947"/>
    </location>
</feature>
<feature type="transmembrane region" description="Helical" evidence="1">
    <location>
        <begin position="3896"/>
        <end position="3916"/>
    </location>
</feature>
<proteinExistence type="predicted"/>
<organism evidence="2 3">
    <name type="scientific">Orchesella dallaii</name>
    <dbReference type="NCBI Taxonomy" id="48710"/>
    <lineage>
        <taxon>Eukaryota</taxon>
        <taxon>Metazoa</taxon>
        <taxon>Ecdysozoa</taxon>
        <taxon>Arthropoda</taxon>
        <taxon>Hexapoda</taxon>
        <taxon>Collembola</taxon>
        <taxon>Entomobryomorpha</taxon>
        <taxon>Entomobryoidea</taxon>
        <taxon>Orchesellidae</taxon>
        <taxon>Orchesellinae</taxon>
        <taxon>Orchesella</taxon>
    </lineage>
</organism>
<keyword evidence="1" id="KW-0812">Transmembrane</keyword>
<keyword evidence="1" id="KW-0472">Membrane</keyword>
<feature type="transmembrane region" description="Helical" evidence="1">
    <location>
        <begin position="4451"/>
        <end position="4473"/>
    </location>
</feature>
<feature type="transmembrane region" description="Helical" evidence="1">
    <location>
        <begin position="4875"/>
        <end position="4897"/>
    </location>
</feature>
<feature type="transmembrane region" description="Helical" evidence="1">
    <location>
        <begin position="1218"/>
        <end position="1238"/>
    </location>
</feature>
<feature type="transmembrane region" description="Helical" evidence="1">
    <location>
        <begin position="475"/>
        <end position="494"/>
    </location>
</feature>
<feature type="transmembrane region" description="Helical" evidence="1">
    <location>
        <begin position="4956"/>
        <end position="4976"/>
    </location>
</feature>
<comment type="caution">
    <text evidence="2">The sequence shown here is derived from an EMBL/GenBank/DDBJ whole genome shotgun (WGS) entry which is preliminary data.</text>
</comment>
<feature type="transmembrane region" description="Helical" evidence="1">
    <location>
        <begin position="3684"/>
        <end position="3704"/>
    </location>
</feature>
<feature type="transmembrane region" description="Helical" evidence="1">
    <location>
        <begin position="2650"/>
        <end position="2671"/>
    </location>
</feature>
<feature type="transmembrane region" description="Helical" evidence="1">
    <location>
        <begin position="4558"/>
        <end position="4579"/>
    </location>
</feature>
<sequence>MEMLVVVCMGKELVAVFGVEMGRLLVALLVLKVLDEVTIGLELVMLGRELVIGMEMLVVVCMGKELVAVFGVEMGRLLVALLVLKVLDEVTIGLELVMLGRELVIGMEMLVVVCMGKELVAVFGVEMGRLLVALLVLKVLDEVTIGLELVMLGRELVIGMEMLVVVCMGKELVAVFGVEMGRLLVALLVLKVLDEVTIGLELVMLGRELVIGMEMLVVVCMGKELVAVFGVEMGRLLVALLVLKVLDEVTIGLELVMLGRELVIGMEMLVVVCMGKELVAVFGVEMGRLLVALLVLKVLDEVTIGLELVMLGRELVIGMEMLVVVCMGKELVAVFGVEMGRLLVALLVLKVLDEVTIGLELVMLGRELVIGMEMLVVVCMGKELVAVFGVEMGRLLVALLVLKVLDEVTIGLELVMLGRELVIGMEMLVVVCMGKELVAVFGVEMGRLLVALLVLKVLDEVTIGLELVMLGRELVIGMEMLVVVCMGKELVAVFGVEMGRLLVALLVLKVLDEVTIGLELVMLGRELVIGMEMLVVVCMGKELVAVFGVEMGRLLVALLVLKVLDEVTIGLELVMLGRELVIGMEMLVVVCMGKELVAVFGVEMGRLLVALLVLKVLDEVTIGLELVMLGRELVIGMEMLVVVCMGKELVAVFGVEMGRLLVALLVLKVLDEVTIGLELVMLGRELVIGMEMLVVVCMGKELVAVFGVEMGRLLVALLVLKVLDEVTIGLELVMLGRELVIGMEMLVVVCMGKELVAVFGVEMGRLLVALLVLKVLDEVTIGLELVMLGRELVIGMEMLVVVCMGKELVAVFGVEMGRLLVALLVLKVLDEVTIGLELVMLGRELVIGMEMLVVVCMGKELVAVFGVEMGRLLVALLVLKVLDEVTIGLELVMLGRELVIGMEMLVVVCMGKELVAVFGVEMGRLLVALLVLKVLDEVTIGLELVMLGRELVIGMEMLVVVCMGKELVAVFGVEMGRLLVALLVLKVLDEVTIGLELVMLGRELVIGMEMLVVVCMGKELVAVFGVEMGRLLVALLVLKVLDEVTIGLELVMLGRELVIGMEMLVVVCMGKELVAVFGVEMGRLLVALLVLKVLDEVTIGLELVMLGRELVIGMEMLVVVCMGKELVAVFGVEMGRLLVALLVLKVLDEVTIGLELVMLGRELVIGMEMLVVVCMGKELVAVFGVEMGRLLVALLVLKVLDEVTIGLELVMLGRELVIGMEMLVVVCMGKELVAVFGVEMGRLLVALLVLKVLDEVTIGLELVMLGRELVIGMEMLVVVCMGKELVAVFGVEMGRLLVALLVLKVLDEVTIGLELVMLGRELVIGMEMLVVVCMGKELVAVFGVEMGRLLVALLVLKVLDEVTIGLELVMLGRELVIGMEMLVVVCMGKELVAVFGVEMGRLLVALLVLKVLDEVTIGLELVMLGRELVIGMEMLVVVCMGKELVAVFGVEMGRLLVALLVLKVLDEVTIGLELVMLGRELVIGMEMLVVVCMGKELVAVFGVEMGRLLVALLVLKVLDEVTIGLELVMLGRELVIGMEMLVVVCMGKELVAVFGVEMGRLLVALLVLKVLDEVTIGLELVMLGRELVIGMEMLVVVCMGKELVAVFGVEMGRLLVALLVLKVLDEVTIGLELVMLGRELVIGMEMLVVVCMGKELVAVFGVEMGRLLVALLVLKVLDEVTIGLELVMLGRELVIGMEMLVVVCMGKELVAVFGVEMGRLLVALLVLKVLDEVTIGLELVMLGRELVIGMEMLVVVCMGKELVAVFGVEMGRLLVALLVLKVLDEVTIGLELVMLGRELVIGMEMLVVVCMGKELVAVFGVEMGRLLVALLVLKVLDEVTIGLELVMLGRELVIGMEMLVVVCMGKELVAVFGVEMGRLLVALLVLKVLDEVTIGLELVMLGRELVIGMEMLVVVCMGKELVAVFGVEMGRLLVALLVLKVLDEVTIGLELVMLGRELVIGMEMLVVVCMGKELVAVFGVEMGRLLVALLVLKVLDEVTIGLELVMLGRELVIGMEMLVVVCMGKELVAVFGVEMGRLLVALLVLKVLDEVTIGLELVILGRELVIGMEMLVVVCMGKELVAVFGVEMGRLLVALLVLKVLDEVTIGLELVMLGRELVIGMEMLVVVCMGKELVAVFGVEMGRLLVALLVLKVLDEVTIGLELVMLGRELVIGMEMLVVVCMGKELVAVFGVEMGRLLVALLVLKVLDEVTIGLELVMLGRELVIGMEMLVVVCMGKELVAVFGVEMGRLLVALLVLKVLDEVTIGLELVMLGRELVIGMEMLVVVCMGKELVAVFGVEMGRLLVALLVLKVLDEVTIGLELVMLGRELVIGMEMLVVVCMGKELVAVFGVEMGRLLVALLVLKVLDEVTIGLELVKLGRELVIGMEMLVVVCMGKELVAVFGVEMGRLLVALLVLKVLDEVTIGLELVMLGRELVIGMEMLVVVCMGKELVAVFGVEMGRLLVALLVLKVLDEVTIELVAVFGVEMGRLLVALLVLKVLDEVTIGLELVMLGRELVIGMEMLVVVCMGKELVAVFGVEMGRLLVALLVLKVLDEVTIGLELVMLGRELVIGMEMLVVVCMGKELVAVFGVEMGRLLVALLVLKVLDEVTIGLELVMLGRELVIGMEMLVVVCMGKELVAVFGVEMGRLLVALLVLKVLDEVTIGLELVMLGRELVIGMEMLVVVCMGKELVAVFGVEMGRLLVALLVLKVLDEVTIGLELVMLGRELVIGMEMLVVVCMGKELVAVFGVEMGRLLVALLVLKVLDEVTIGLELVMLGRELVIGMEMLVVVCMGKELVAVFGVEMGRLLVALLVLKVLDEVTIGLELVMLGRELVIGMEMLVVVCMGKELVAVFGVEMGRLLVALLVLKVLDEVTIGLELVMLGRELVIGMEMLVVVCMGKELVAVFGVEMGRLLVALLVLKVLDEVTIGLELVMLGRELVIGMEMLVVVCMGKELVAVFGVEMGRLLVALLVLKVLDEVTIGLELVMLGRELVIGMEMLVVVCMGKELVAVFGVEMGRLLVALLVLKVLDEVTIGLELVMLGRELVIGMEMLVVVCMGKELVAVFGVEMGRLLVALLVLKVLDEVTIGLELVMLGRELVIGMEMLVVVCMGKELVAVFGVEMGRLLVALLVLKVLDEVTIGLELVMLGRELVIGMEMLVVVCMGKELVAVFGVEMGRLLVALLVLKVLDEVTIGLELVMLGRELVIGMEMLVVVCMGKELVAVFGVEMGRLLVALLVLKVLDEVTIGLELVMLGRELVIGMEMLVVVCMGKELVAVFGVEMGRLLVALLVLKVLDEVTIGLELVMLGRELVIGMEMLVVVCMGKELVAVFGVEMGRLLVALLVLKVLDEVTIGLELVMLGRELVIGMEMLVVVCMGKELVAVFGVEMGRLLVALLVLKVLDEVTIGLELVMLGRELVIGMEMLVVVCMGKELVAVFGVEMGRLLVALLVLKVLDEVTIGLELVMLGRELVIGMEMLVVVCMGKELVAVFGVEMGRLLVALLVLKVLDEVTIGLELVMLGRELVIGMEMLVVVCMGKELVAVFGVEMGRLLVALLVLKVLDEVTIGLELVMLGRELVIGMEMLVVVCMGKELVAVFGVEMGRLLVALLVLKVLDEVTIGLELVMLGRELVIGMEMLVVVCMGKELVAVFGVEMGRLLVALLVLKVLDEVTIGLELVMLGRELVIGMEMLVVVCMGKELVAVFGVEMGRLLVALLVLKVLDEVTIGLELVMLGRELVIGMEMLVVVCMGKELVAVFGVEMGRLLVALLVLKVLDEVTIGLELVMLGRELVIGMEMLVVVCMGKELVAVFGVEMGRLLVALLVLKVLDEVTIGLELVMLGRELVIGMEMLVVVCMGKELVAVFGVEMGRLLVALLVLKVLDEVTIGLELVKLGRELVIGMEMLVVVCMGKELVAVFGVEMGRLLVALLVLKVLDEVTIGLELVMLGRELVIGMEMLVVVCMGKELVAVFGVEMGRLLVALLVLKVLDEVTIGLELVMLGRELVIGMEMLVVVCMGKELVAVFGVEMGRLLVALLVLKVLDEVTIGLELVMLGRELVIGMEMLVVVCMGKELVAVFGVEMGRLLVALLVLKVLDEVTIGLELVMLGRELVIGMEMLVVVCMGKELVAVFGVEMGRLLVALLVLKVLDEVTIGLELVMLGRELVIGMEMLVVVCMGKELVAVFGVEMGRLLVALLVLKVLDEVTIGLELVMLGRELVIGMEMLVVVCMGKELVAVFGVEMGRLLVALLVLKVLDEVTIGLELVMLGRELVIGMEMLVVVCMGKELVAVFGVEMGRLLVALLVLKVLDEVTIGLELVMLGRELVIGMEMLVVVCMGKELVAVFGVEMGRLLVALLVLKVLDEVTIGLELVMLGRELVIGMEMLVVVCMGKELVAVFGVEMGRLLVALLVLKVLDEVTIGLELVMLGRELVIGMEMLVVVCMGKELVAVFGVEMGRLLVALLVLKVLDEVTIGLELVMLGRELVIGMEMLVVVCMGKELVAVFGVEMGRLLVALLVLKVLDEVTIGLELVMLGRELVIGMEMLVVVCMGKELVAVFGVEMGRLLVALLVLKVLDEVTIGLELVMLGRELVIGMEMLVVVCMGKELVAVFGVEMGRLLVALLVLKVLDEVTIGLELVMLGRELVIGMEMLVVVCMGKELVAVFGVEMGRLLVALLVLKVLDEVTIGLELVMLGRELVIGMEMLVVVCMGKELVAVFGVEMGRLLVALLVLKVLDEVTIGLELVMLGRELVIGMEMLVVVCMGKELVAVFGVEMGRLLVALLVLKVLDEVTIGLELVMLGRELVIGMEMLVVVCMGKELVAVFGVEMGRLLVALLVLKVLDEVTIGLELVMLGRELVIGMEMLVVVCMGKELVAVFGVEMGRLLVALLVLKVLDEVTIGLELVMLGRELVIGMEMLVVVCMGKELVAVFGVEMGRLLVALLVLKVLDEVTIGLELVMLGRELVIGMEMLVVVCMGKELVAVFGVEMGRLLVALLVLKVLDEVTIGLELVMLGRELVIGMEMLVVVCMGKELVAVFGVEMGRLLVALLVLKVLDEVTIGLELVMLGRELVIGMEMLVVVCMGKELVAVFGVEMGRLLVALLVLKVLDEVTIGLELVMLGRELVIGMEMLVVVCMGKELVAVFGVEMGRLLVALLVLKVLDEVTIGLELVMLGRELVIGMEMLVVVCMGKELVAVFGVEMGRLLVALLVLKVLDEVTIGLELVMLGRELVIGMEMLVVVCMGKELVAVFGVEMGRLLVALLVLKVLDEVTIGLELVMLGRELVIGMEMLVVVCMGKELVAVFGVEMGRLLVALLVLKVLDEVTIGLELVMLGRELVIGMEMLVVVCMGKELVAVFGVEMGRLLVALLVLKVLDEVTIGLELVMLGRELVIGMEMLVVVCMGKELVAVFGVEMGRLLVALLVLKVLDEVTIGLELVMLGRELVIGMEMLVVVCMGKELVAVFGVEMGRLLVALLVLKVLDEVTIGLELVMLGRELVIGMEMLVVVCMGKELVAVFGVEMGRLLVALLVLKVLDEVTIGLELVMLGRELVIGMEMLVVVCMGKELVAVFGVEMGRLLVALLVLKVLDEVTIGLELVMLGRELVIGMEMLVVVCMGKELVAVFGVEMGRLLVALLVLKVLDEVTIGLELVMLGRELVIGMEMLVVVCMGKELVAVFGVEMGRLLVALLVLKVLDEVTIGLELVMLGRELVIGMEMLVVVCMGKELVAVFGVEMGRLLVALLVLKVLDEVTIGLELVMLGRELVIGMEMLVVVCMGKN</sequence>
<feature type="transmembrane region" description="Helical" evidence="1">
    <location>
        <begin position="4108"/>
        <end position="4128"/>
    </location>
</feature>
<keyword evidence="1" id="KW-1133">Transmembrane helix</keyword>
<feature type="transmembrane region" description="Helical" evidence="1">
    <location>
        <begin position="1668"/>
        <end position="1689"/>
    </location>
</feature>
<keyword evidence="3" id="KW-1185">Reference proteome</keyword>
<feature type="transmembrane region" description="Helical" evidence="1">
    <location>
        <begin position="1959"/>
        <end position="1978"/>
    </location>
</feature>
<feature type="transmembrane region" description="Helical" evidence="1">
    <location>
        <begin position="2304"/>
        <end position="2325"/>
    </location>
</feature>
<feature type="transmembrane region" description="Helical" evidence="1">
    <location>
        <begin position="5511"/>
        <end position="5533"/>
    </location>
</feature>
<feature type="transmembrane region" description="Helical" evidence="1">
    <location>
        <begin position="3286"/>
        <end position="3307"/>
    </location>
</feature>
<feature type="transmembrane region" description="Helical" evidence="1">
    <location>
        <begin position="1642"/>
        <end position="1662"/>
    </location>
</feature>
<feature type="transmembrane region" description="Helical" evidence="1">
    <location>
        <begin position="2171"/>
        <end position="2190"/>
    </location>
</feature>
<feature type="transmembrane region" description="Helical" evidence="1">
    <location>
        <begin position="77"/>
        <end position="99"/>
    </location>
</feature>
<feature type="transmembrane region" description="Helical" evidence="1">
    <location>
        <begin position="3472"/>
        <end position="3492"/>
    </location>
</feature>
<feature type="transmembrane region" description="Helical" evidence="1">
    <location>
        <begin position="370"/>
        <end position="390"/>
    </location>
</feature>
<feature type="transmembrane region" description="Helical" evidence="1">
    <location>
        <begin position="1323"/>
        <end position="1342"/>
    </location>
</feature>
<feature type="transmembrane region" description="Helical" evidence="1">
    <location>
        <begin position="1773"/>
        <end position="1795"/>
    </location>
</feature>
<feature type="transmembrane region" description="Helical" evidence="1">
    <location>
        <begin position="3074"/>
        <end position="3095"/>
    </location>
</feature>
<feature type="transmembrane region" description="Helical" evidence="1">
    <location>
        <begin position="687"/>
        <end position="706"/>
    </location>
</feature>
<feature type="transmembrane region" description="Helical" evidence="1">
    <location>
        <begin position="5168"/>
        <end position="5188"/>
    </location>
</feature>
<feature type="transmembrane region" description="Helical" evidence="1">
    <location>
        <begin position="4213"/>
        <end position="4232"/>
    </location>
</feature>
<feature type="transmembrane region" description="Helical" evidence="1">
    <location>
        <begin position="5194"/>
        <end position="5215"/>
    </location>
</feature>
<feature type="transmembrane region" description="Helical" evidence="1">
    <location>
        <begin position="5087"/>
        <end position="5109"/>
    </location>
</feature>
<feature type="transmembrane region" description="Helical" evidence="1">
    <location>
        <begin position="5485"/>
        <end position="5504"/>
    </location>
</feature>
<feature type="transmembrane region" description="Helical" evidence="1">
    <location>
        <begin position="4663"/>
        <end position="4685"/>
    </location>
</feature>
<feature type="transmembrane region" description="Helical" evidence="1">
    <location>
        <begin position="3710"/>
        <end position="3731"/>
    </location>
</feature>
<feature type="transmembrane region" description="Helical" evidence="1">
    <location>
        <begin position="1561"/>
        <end position="1583"/>
    </location>
</feature>
<feature type="transmembrane region" description="Helical" evidence="1">
    <location>
        <begin position="713"/>
        <end position="735"/>
    </location>
</feature>
<feature type="transmembrane region" description="Helical" evidence="1">
    <location>
        <begin position="3391"/>
        <end position="3413"/>
    </location>
</feature>
<feature type="transmembrane region" description="Helical" evidence="1">
    <location>
        <begin position="2092"/>
        <end position="2113"/>
    </location>
</feature>
<feature type="transmembrane region" description="Helical" evidence="1">
    <location>
        <begin position="1006"/>
        <end position="1026"/>
    </location>
</feature>
<feature type="transmembrane region" description="Helical" evidence="1">
    <location>
        <begin position="184"/>
        <end position="205"/>
    </location>
</feature>
<feature type="transmembrane region" description="Helical" evidence="1">
    <location>
        <begin position="1430"/>
        <end position="1450"/>
    </location>
</feature>
<feature type="transmembrane region" description="Helical" evidence="1">
    <location>
        <begin position="1456"/>
        <end position="1477"/>
    </location>
</feature>
<feature type="transmembrane region" description="Helical" evidence="1">
    <location>
        <begin position="3365"/>
        <end position="3384"/>
    </location>
</feature>
<feature type="transmembrane region" description="Helical" evidence="1">
    <location>
        <begin position="5299"/>
        <end position="5321"/>
    </location>
</feature>
<feature type="transmembrane region" description="Helical" evidence="1">
    <location>
        <begin position="4320"/>
        <end position="4340"/>
    </location>
</feature>
<feature type="transmembrane region" description="Helical" evidence="1">
    <location>
        <begin position="4982"/>
        <end position="5003"/>
    </location>
</feature>
<dbReference type="Proteomes" id="UP001642540">
    <property type="component" value="Unassembled WGS sequence"/>
</dbReference>
<feature type="transmembrane region" description="Helical" evidence="1">
    <location>
        <begin position="4425"/>
        <end position="4444"/>
    </location>
</feature>
<feature type="transmembrane region" description="Helical" evidence="1">
    <location>
        <begin position="2729"/>
        <end position="2748"/>
    </location>
</feature>
<feature type="transmembrane region" description="Helical" evidence="1">
    <location>
        <begin position="2517"/>
        <end position="2536"/>
    </location>
</feature>
<protein>
    <submittedName>
        <fullName evidence="2">Uncharacterized protein</fullName>
    </submittedName>
</protein>
<feature type="transmembrane region" description="Helical" evidence="1">
    <location>
        <begin position="3603"/>
        <end position="3625"/>
    </location>
</feature>
<feature type="transmembrane region" description="Helical" evidence="1">
    <location>
        <begin position="608"/>
        <end position="629"/>
    </location>
</feature>
<feature type="transmembrane region" description="Helical" evidence="1">
    <location>
        <begin position="582"/>
        <end position="602"/>
    </location>
</feature>
<feature type="transmembrane region" description="Helical" evidence="1">
    <location>
        <begin position="1854"/>
        <end position="1874"/>
    </location>
</feature>
<evidence type="ECO:0000313" key="3">
    <source>
        <dbReference type="Proteomes" id="UP001642540"/>
    </source>
</evidence>
<reference evidence="2 3" key="1">
    <citation type="submission" date="2024-08" db="EMBL/GenBank/DDBJ databases">
        <authorList>
            <person name="Cucini C."/>
            <person name="Frati F."/>
        </authorList>
    </citation>
    <scope>NUCLEOTIDE SEQUENCE [LARGE SCALE GENOMIC DNA]</scope>
</reference>
<feature type="transmembrane region" description="Helical" evidence="1">
    <location>
        <begin position="794"/>
        <end position="814"/>
    </location>
</feature>
<feature type="transmembrane region" description="Helical" evidence="1">
    <location>
        <begin position="4239"/>
        <end position="4261"/>
    </location>
</feature>
<feature type="transmembrane region" description="Helical" evidence="1">
    <location>
        <begin position="2836"/>
        <end position="2856"/>
    </location>
</feature>
<feature type="transmembrane region" description="Helical" evidence="1">
    <location>
        <begin position="158"/>
        <end position="178"/>
    </location>
</feature>
<feature type="transmembrane region" description="Helical" evidence="1">
    <location>
        <begin position="5671"/>
        <end position="5692"/>
    </location>
</feature>
<feature type="transmembrane region" description="Helical" evidence="1">
    <location>
        <begin position="263"/>
        <end position="282"/>
    </location>
</feature>
<feature type="transmembrane region" description="Helical" evidence="1">
    <location>
        <begin position="5406"/>
        <end position="5427"/>
    </location>
</feature>
<feature type="transmembrane region" description="Helical" evidence="1">
    <location>
        <begin position="2197"/>
        <end position="2219"/>
    </location>
</feature>
<feature type="transmembrane region" description="Helical" evidence="1">
    <location>
        <begin position="3048"/>
        <end position="3068"/>
    </location>
</feature>
<feature type="transmembrane region" description="Helical" evidence="1">
    <location>
        <begin position="899"/>
        <end position="918"/>
    </location>
</feature>
<feature type="transmembrane region" description="Helical" evidence="1">
    <location>
        <begin position="3260"/>
        <end position="3280"/>
    </location>
</feature>
<feature type="transmembrane region" description="Helical" evidence="1">
    <location>
        <begin position="5061"/>
        <end position="5080"/>
    </location>
</feature>
<feature type="transmembrane region" description="Helical" evidence="1">
    <location>
        <begin position="5380"/>
        <end position="5400"/>
    </location>
</feature>
<feature type="transmembrane region" description="Helical" evidence="1">
    <location>
        <begin position="3498"/>
        <end position="3519"/>
    </location>
</feature>
<feature type="transmembrane region" description="Helical" evidence="1">
    <location>
        <begin position="4027"/>
        <end position="4049"/>
    </location>
</feature>
<feature type="transmembrane region" description="Helical" evidence="1">
    <location>
        <begin position="2862"/>
        <end position="2883"/>
    </location>
</feature>
<evidence type="ECO:0000256" key="1">
    <source>
        <dbReference type="SAM" id="Phobius"/>
    </source>
</evidence>
<feature type="transmembrane region" description="Helical" evidence="1">
    <location>
        <begin position="5645"/>
        <end position="5665"/>
    </location>
</feature>
<feature type="transmembrane region" description="Helical" evidence="1">
    <location>
        <begin position="1137"/>
        <end position="1159"/>
    </location>
</feature>
<feature type="transmembrane region" description="Helical" evidence="1">
    <location>
        <begin position="2967"/>
        <end position="2989"/>
    </location>
</feature>
<feature type="transmembrane region" description="Helical" evidence="1">
    <location>
        <begin position="2755"/>
        <end position="2777"/>
    </location>
</feature>
<feature type="transmembrane region" description="Helical" evidence="1">
    <location>
        <begin position="289"/>
        <end position="311"/>
    </location>
</feature>
<feature type="transmembrane region" description="Helical" evidence="1">
    <location>
        <begin position="4532"/>
        <end position="4552"/>
    </location>
</feature>
<feature type="transmembrane region" description="Helical" evidence="1">
    <location>
        <begin position="4637"/>
        <end position="4656"/>
    </location>
</feature>
<name>A0ABP1SAK5_9HEXA</name>
<dbReference type="EMBL" id="CAXLJM020000219">
    <property type="protein sequence ID" value="CAL8149542.1"/>
    <property type="molecule type" value="Genomic_DNA"/>
</dbReference>
<feature type="transmembrane region" description="Helical" evidence="1">
    <location>
        <begin position="1111"/>
        <end position="1130"/>
    </location>
</feature>
<feature type="transmembrane region" description="Helical" evidence="1">
    <location>
        <begin position="3179"/>
        <end position="3201"/>
    </location>
</feature>
<feature type="transmembrane region" description="Helical" evidence="1">
    <location>
        <begin position="51"/>
        <end position="70"/>
    </location>
</feature>
<accession>A0ABP1SAK5</accession>
<feature type="transmembrane region" description="Helical" evidence="1">
    <location>
        <begin position="820"/>
        <end position="841"/>
    </location>
</feature>
<feature type="transmembrane region" description="Helical" evidence="1">
    <location>
        <begin position="501"/>
        <end position="523"/>
    </location>
</feature>
<gene>
    <name evidence="2" type="ORF">ODALV1_LOCUS31765</name>
</gene>
<feature type="transmembrane region" description="Helical" evidence="1">
    <location>
        <begin position="3789"/>
        <end position="3808"/>
    </location>
</feature>
<feature type="transmembrane region" description="Helical" evidence="1">
    <location>
        <begin position="4001"/>
        <end position="4020"/>
    </location>
</feature>
<feature type="transmembrane region" description="Helical" evidence="1">
    <location>
        <begin position="4770"/>
        <end position="4791"/>
    </location>
</feature>